<dbReference type="AlphaFoldDB" id="A0A392UV34"/>
<sequence>MNEKEVMVSDHDAEGGPELPLSITPQLQLQTSSICTT</sequence>
<name>A0A392UV34_9FABA</name>
<accession>A0A392UV34</accession>
<proteinExistence type="predicted"/>
<feature type="region of interest" description="Disordered" evidence="1">
    <location>
        <begin position="1"/>
        <end position="25"/>
    </location>
</feature>
<evidence type="ECO:0000313" key="3">
    <source>
        <dbReference type="Proteomes" id="UP000265520"/>
    </source>
</evidence>
<reference evidence="2 3" key="1">
    <citation type="journal article" date="2018" name="Front. Plant Sci.">
        <title>Red Clover (Trifolium pratense) and Zigzag Clover (T. medium) - A Picture of Genomic Similarities and Differences.</title>
        <authorList>
            <person name="Dluhosova J."/>
            <person name="Istvanek J."/>
            <person name="Nedelnik J."/>
            <person name="Repkova J."/>
        </authorList>
    </citation>
    <scope>NUCLEOTIDE SEQUENCE [LARGE SCALE GENOMIC DNA]</scope>
    <source>
        <strain evidence="3">cv. 10/8</strain>
        <tissue evidence="2">Leaf</tissue>
    </source>
</reference>
<feature type="non-terminal residue" evidence="2">
    <location>
        <position position="37"/>
    </location>
</feature>
<evidence type="ECO:0000256" key="1">
    <source>
        <dbReference type="SAM" id="MobiDB-lite"/>
    </source>
</evidence>
<protein>
    <submittedName>
        <fullName evidence="2">Uncharacterized protein</fullName>
    </submittedName>
</protein>
<organism evidence="2 3">
    <name type="scientific">Trifolium medium</name>
    <dbReference type="NCBI Taxonomy" id="97028"/>
    <lineage>
        <taxon>Eukaryota</taxon>
        <taxon>Viridiplantae</taxon>
        <taxon>Streptophyta</taxon>
        <taxon>Embryophyta</taxon>
        <taxon>Tracheophyta</taxon>
        <taxon>Spermatophyta</taxon>
        <taxon>Magnoliopsida</taxon>
        <taxon>eudicotyledons</taxon>
        <taxon>Gunneridae</taxon>
        <taxon>Pentapetalae</taxon>
        <taxon>rosids</taxon>
        <taxon>fabids</taxon>
        <taxon>Fabales</taxon>
        <taxon>Fabaceae</taxon>
        <taxon>Papilionoideae</taxon>
        <taxon>50 kb inversion clade</taxon>
        <taxon>NPAAA clade</taxon>
        <taxon>Hologalegina</taxon>
        <taxon>IRL clade</taxon>
        <taxon>Trifolieae</taxon>
        <taxon>Trifolium</taxon>
    </lineage>
</organism>
<feature type="compositionally biased region" description="Basic and acidic residues" evidence="1">
    <location>
        <begin position="1"/>
        <end position="14"/>
    </location>
</feature>
<keyword evidence="3" id="KW-1185">Reference proteome</keyword>
<comment type="caution">
    <text evidence="2">The sequence shown here is derived from an EMBL/GenBank/DDBJ whole genome shotgun (WGS) entry which is preliminary data.</text>
</comment>
<evidence type="ECO:0000313" key="2">
    <source>
        <dbReference type="EMBL" id="MCI79894.1"/>
    </source>
</evidence>
<dbReference type="EMBL" id="LXQA010983698">
    <property type="protein sequence ID" value="MCI79894.1"/>
    <property type="molecule type" value="Genomic_DNA"/>
</dbReference>
<dbReference type="Proteomes" id="UP000265520">
    <property type="component" value="Unassembled WGS sequence"/>
</dbReference>